<keyword evidence="3" id="KW-0722">Serine protease inhibitor</keyword>
<dbReference type="GO" id="GO:0005615">
    <property type="term" value="C:extracellular space"/>
    <property type="evidence" value="ECO:0007669"/>
    <property type="project" value="InterPro"/>
</dbReference>
<accession>A0A8C6GR88</accession>
<dbReference type="Gene3D" id="3.30.497.10">
    <property type="entry name" value="Antithrombin, subunit I, domain 2"/>
    <property type="match status" value="1"/>
</dbReference>
<reference evidence="5" key="1">
    <citation type="submission" date="2025-08" db="UniProtKB">
        <authorList>
            <consortium name="Ensembl"/>
        </authorList>
    </citation>
    <scope>IDENTIFICATION</scope>
</reference>
<dbReference type="AlphaFoldDB" id="A0A8C6GR88"/>
<evidence type="ECO:0000313" key="6">
    <source>
        <dbReference type="Proteomes" id="UP000694415"/>
    </source>
</evidence>
<dbReference type="Ensembl" id="ENSMSIT00000013084.1">
    <property type="protein sequence ID" value="ENSMSIP00000010338.1"/>
    <property type="gene ID" value="ENSMSIG00000009055.1"/>
</dbReference>
<dbReference type="Proteomes" id="UP000694415">
    <property type="component" value="Unplaced"/>
</dbReference>
<dbReference type="InterPro" id="IPR023795">
    <property type="entry name" value="Serpin_CS"/>
</dbReference>
<evidence type="ECO:0000256" key="3">
    <source>
        <dbReference type="ARBA" id="ARBA00022900"/>
    </source>
</evidence>
<evidence type="ECO:0000313" key="5">
    <source>
        <dbReference type="Ensembl" id="ENSMSIP00000010338.1"/>
    </source>
</evidence>
<dbReference type="InterPro" id="IPR042178">
    <property type="entry name" value="Serpin_sf_1"/>
</dbReference>
<feature type="domain" description="Serpin" evidence="4">
    <location>
        <begin position="13"/>
        <end position="375"/>
    </location>
</feature>
<evidence type="ECO:0000256" key="1">
    <source>
        <dbReference type="ARBA" id="ARBA00006426"/>
    </source>
</evidence>
<dbReference type="InterPro" id="IPR036186">
    <property type="entry name" value="Serpin_sf"/>
</dbReference>
<dbReference type="SMART" id="SM00093">
    <property type="entry name" value="SERPIN"/>
    <property type="match status" value="1"/>
</dbReference>
<evidence type="ECO:0000259" key="4">
    <source>
        <dbReference type="SMART" id="SM00093"/>
    </source>
</evidence>
<sequence length="375" mass="42844">MDTLLKLNAKFAFKLLNALDDDTSKNIFLSPPSIASSLAMTLLGAKENTARQIRQTLSLDKCSSDPCEDIHQDFHLLLNEVNKTDPGIILKTDNRLFVEKTFHIKASFKGACQKFYKAEIEELDFKCDTEQSRQHINTWVAKNTDENMKDLLSPGSVNSNTRLVLVNATYFKGNWEKPFNKEDTREMPFKVSKNEVKPVQMMFQKSTFKMTYVEEISAKILLLPYAGNELNMIIMLPDEHVELSTLEKKMTYEKLVEWTSLDKMNEEEVEVFLPRFKLEETYDMNDVLCKMGITDAFEEGRADFSGISSKQGLFLSKVIYKAFMEVNEEGTKVAAATDIVMMGAPPTTHIFLADHPFLYTFVIKDSMFLGRFSSP</sequence>
<dbReference type="FunFam" id="3.30.497.10:FF:000001">
    <property type="entry name" value="Serine protease inhibitor"/>
    <property type="match status" value="1"/>
</dbReference>
<protein>
    <recommendedName>
        <fullName evidence="4">Serpin domain-containing protein</fullName>
    </recommendedName>
</protein>
<proteinExistence type="inferred from homology"/>
<dbReference type="InterPro" id="IPR023796">
    <property type="entry name" value="Serpin_dom"/>
</dbReference>
<dbReference type="PROSITE" id="PS00284">
    <property type="entry name" value="SERPIN"/>
    <property type="match status" value="1"/>
</dbReference>
<dbReference type="PANTHER" id="PTHR11461">
    <property type="entry name" value="SERINE PROTEASE INHIBITOR, SERPIN"/>
    <property type="match status" value="1"/>
</dbReference>
<comment type="similarity">
    <text evidence="1">Belongs to the serpin family. Ov-serpin subfamily.</text>
</comment>
<dbReference type="InterPro" id="IPR042185">
    <property type="entry name" value="Serpin_sf_2"/>
</dbReference>
<dbReference type="GO" id="GO:0005737">
    <property type="term" value="C:cytoplasm"/>
    <property type="evidence" value="ECO:0007669"/>
    <property type="project" value="TreeGrafter"/>
</dbReference>
<reference evidence="5" key="2">
    <citation type="submission" date="2025-09" db="UniProtKB">
        <authorList>
            <consortium name="Ensembl"/>
        </authorList>
    </citation>
    <scope>IDENTIFICATION</scope>
</reference>
<dbReference type="Pfam" id="PF00079">
    <property type="entry name" value="Serpin"/>
    <property type="match status" value="1"/>
</dbReference>
<dbReference type="GeneTree" id="ENSGT00940000154519"/>
<name>A0A8C6GR88_MUSSI</name>
<dbReference type="SUPFAM" id="SSF56574">
    <property type="entry name" value="Serpins"/>
    <property type="match status" value="1"/>
</dbReference>
<dbReference type="GO" id="GO:0004867">
    <property type="term" value="F:serine-type endopeptidase inhibitor activity"/>
    <property type="evidence" value="ECO:0007669"/>
    <property type="project" value="UniProtKB-KW"/>
</dbReference>
<keyword evidence="6" id="KW-1185">Reference proteome</keyword>
<keyword evidence="2" id="KW-0646">Protease inhibitor</keyword>
<evidence type="ECO:0000256" key="2">
    <source>
        <dbReference type="ARBA" id="ARBA00022690"/>
    </source>
</evidence>
<dbReference type="FunFam" id="2.30.39.10:FF:000001">
    <property type="entry name" value="Serpin family B member 2"/>
    <property type="match status" value="1"/>
</dbReference>
<dbReference type="InterPro" id="IPR000215">
    <property type="entry name" value="Serpin_fam"/>
</dbReference>
<organism evidence="5 6">
    <name type="scientific">Mus spicilegus</name>
    <name type="common">Mound-building mouse</name>
    <dbReference type="NCBI Taxonomy" id="10103"/>
    <lineage>
        <taxon>Eukaryota</taxon>
        <taxon>Metazoa</taxon>
        <taxon>Chordata</taxon>
        <taxon>Craniata</taxon>
        <taxon>Vertebrata</taxon>
        <taxon>Euteleostomi</taxon>
        <taxon>Mammalia</taxon>
        <taxon>Eutheria</taxon>
        <taxon>Euarchontoglires</taxon>
        <taxon>Glires</taxon>
        <taxon>Rodentia</taxon>
        <taxon>Myomorpha</taxon>
        <taxon>Muroidea</taxon>
        <taxon>Muridae</taxon>
        <taxon>Murinae</taxon>
        <taxon>Mus</taxon>
        <taxon>Mus</taxon>
    </lineage>
</organism>
<dbReference type="PANTHER" id="PTHR11461:SF128">
    <property type="entry name" value="NK13-RELATED"/>
    <property type="match status" value="1"/>
</dbReference>
<dbReference type="Gene3D" id="2.30.39.10">
    <property type="entry name" value="Alpha-1-antitrypsin, domain 1"/>
    <property type="match status" value="1"/>
</dbReference>